<feature type="compositionally biased region" description="Basic and acidic residues" evidence="1">
    <location>
        <begin position="255"/>
        <end position="268"/>
    </location>
</feature>
<dbReference type="PANTHER" id="PTHR33408">
    <property type="entry name" value="TRANSPOSASE"/>
    <property type="match status" value="1"/>
</dbReference>
<feature type="region of interest" description="Disordered" evidence="1">
    <location>
        <begin position="471"/>
        <end position="549"/>
    </location>
</feature>
<evidence type="ECO:0000256" key="1">
    <source>
        <dbReference type="SAM" id="MobiDB-lite"/>
    </source>
</evidence>
<dbReference type="NCBIfam" id="NF033551">
    <property type="entry name" value="transpos_IS1182"/>
    <property type="match status" value="1"/>
</dbReference>
<keyword evidence="5" id="KW-1185">Reference proteome</keyword>
<dbReference type="PANTHER" id="PTHR33408:SF2">
    <property type="entry name" value="TRANSPOSASE DDE DOMAIN-CONTAINING PROTEIN"/>
    <property type="match status" value="1"/>
</dbReference>
<dbReference type="Pfam" id="PF05598">
    <property type="entry name" value="DUF772"/>
    <property type="match status" value="1"/>
</dbReference>
<protein>
    <submittedName>
        <fullName evidence="4">Transposase</fullName>
    </submittedName>
</protein>
<accession>A0A9W4E5D3</accession>
<dbReference type="InterPro" id="IPR002559">
    <property type="entry name" value="Transposase_11"/>
</dbReference>
<dbReference type="AlphaFoldDB" id="A0A9W4E5D3"/>
<evidence type="ECO:0000313" key="5">
    <source>
        <dbReference type="Proteomes" id="UP001152519"/>
    </source>
</evidence>
<gene>
    <name evidence="4" type="ORF">SCOCK_210034</name>
</gene>
<proteinExistence type="predicted"/>
<evidence type="ECO:0000259" key="2">
    <source>
        <dbReference type="Pfam" id="PF01609"/>
    </source>
</evidence>
<dbReference type="Proteomes" id="UP001152519">
    <property type="component" value="Unassembled WGS sequence"/>
</dbReference>
<reference evidence="4" key="1">
    <citation type="submission" date="2021-05" db="EMBL/GenBank/DDBJ databases">
        <authorList>
            <person name="Arsene-Ploetze F."/>
        </authorList>
    </citation>
    <scope>NUCLEOTIDE SEQUENCE</scope>
    <source>
        <strain evidence="4">DSM 42138</strain>
    </source>
</reference>
<evidence type="ECO:0000259" key="3">
    <source>
        <dbReference type="Pfam" id="PF05598"/>
    </source>
</evidence>
<feature type="compositionally biased region" description="Polar residues" evidence="1">
    <location>
        <begin position="480"/>
        <end position="490"/>
    </location>
</feature>
<dbReference type="InterPro" id="IPR008490">
    <property type="entry name" value="Transposase_InsH_N"/>
</dbReference>
<sequence length="568" mass="61849">MRGGDGLFEVEPAGKRQPQGRPVAVDKRFRAFDPHQVLLLPPSLDDWLPQDHLARFVADLVDEVLDLGPVLADYTEKRGYPPYDPRLMLRLLIYGYTTGVRSSRAIERKCADDIALRYLAADQAPGCRSISRFRRRHLDALADLFTQSLHLATRLGMVKMGRVALDGTKLEANASKHKAMSYGRLVDKEEKIEAEIADLEAQAAALLANAEATDTAEDQRFGIDGKDTDLPAELDRREKRLAKLQAARAQIEAEAADKARRHAEDKERRRQKRVGTAHEQAVTDAGDTAAAKARPKPKTQANFTDPDSRIMKNSDGAYIQAYNAQAVVDEEHQVITAADVTTNASDALNYTTMLDQSAANTGVHPKQALVDVDAGYCSETNLESAKGRQLSCGTDTFMATGRLAHGEQVPPAPRGRIPINPTLKERMARKLRTKPGKAAYRRRKAIVEPVFGQIMTCHNGRQLLLRAKTAPAASGDCSPPATTSARSSDTPEPLDSPPWPADQPPPGPVTGPTDRTPDGQDPTAASQVPAGRPRPVPSITVSWPLARYRPTLLAGRTARGTCRSARGG</sequence>
<feature type="region of interest" description="Disordered" evidence="1">
    <location>
        <begin position="252"/>
        <end position="309"/>
    </location>
</feature>
<feature type="domain" description="Transposase InsH N-terminal" evidence="3">
    <location>
        <begin position="43"/>
        <end position="136"/>
    </location>
</feature>
<evidence type="ECO:0000313" key="4">
    <source>
        <dbReference type="EMBL" id="CAG6393594.1"/>
    </source>
</evidence>
<feature type="domain" description="Transposase IS4-like" evidence="2">
    <location>
        <begin position="312"/>
        <end position="458"/>
    </location>
</feature>
<organism evidence="4 5">
    <name type="scientific">Actinacidiphila cocklensis</name>
    <dbReference type="NCBI Taxonomy" id="887465"/>
    <lineage>
        <taxon>Bacteria</taxon>
        <taxon>Bacillati</taxon>
        <taxon>Actinomycetota</taxon>
        <taxon>Actinomycetes</taxon>
        <taxon>Kitasatosporales</taxon>
        <taxon>Streptomycetaceae</taxon>
        <taxon>Actinacidiphila</taxon>
    </lineage>
</organism>
<name>A0A9W4E5D3_9ACTN</name>
<feature type="compositionally biased region" description="Pro residues" evidence="1">
    <location>
        <begin position="494"/>
        <end position="509"/>
    </location>
</feature>
<dbReference type="GO" id="GO:0003677">
    <property type="term" value="F:DNA binding"/>
    <property type="evidence" value="ECO:0007669"/>
    <property type="project" value="InterPro"/>
</dbReference>
<dbReference type="GO" id="GO:0006313">
    <property type="term" value="P:DNA transposition"/>
    <property type="evidence" value="ECO:0007669"/>
    <property type="project" value="InterPro"/>
</dbReference>
<dbReference type="EMBL" id="CAJSLV010000050">
    <property type="protein sequence ID" value="CAG6393594.1"/>
    <property type="molecule type" value="Genomic_DNA"/>
</dbReference>
<feature type="region of interest" description="Disordered" evidence="1">
    <location>
        <begin position="1"/>
        <end position="22"/>
    </location>
</feature>
<dbReference type="Pfam" id="PF01609">
    <property type="entry name" value="DDE_Tnp_1"/>
    <property type="match status" value="1"/>
</dbReference>
<comment type="caution">
    <text evidence="4">The sequence shown here is derived from an EMBL/GenBank/DDBJ whole genome shotgun (WGS) entry which is preliminary data.</text>
</comment>
<dbReference type="GO" id="GO:0004803">
    <property type="term" value="F:transposase activity"/>
    <property type="evidence" value="ECO:0007669"/>
    <property type="project" value="InterPro"/>
</dbReference>
<dbReference type="InterPro" id="IPR047629">
    <property type="entry name" value="IS1182_transpos"/>
</dbReference>